<feature type="compositionally biased region" description="Low complexity" evidence="2">
    <location>
        <begin position="167"/>
        <end position="200"/>
    </location>
</feature>
<name>A0A9N8EYD3_9STRA</name>
<dbReference type="Proteomes" id="UP001153069">
    <property type="component" value="Unassembled WGS sequence"/>
</dbReference>
<dbReference type="PANTHER" id="PTHR14312">
    <property type="entry name" value="CREB/ATF BZIP TRANSCRIPTION FACTOR"/>
    <property type="match status" value="1"/>
</dbReference>
<dbReference type="AlphaFoldDB" id="A0A9N8EYD3"/>
<evidence type="ECO:0000313" key="4">
    <source>
        <dbReference type="Proteomes" id="UP001153069"/>
    </source>
</evidence>
<keyword evidence="4" id="KW-1185">Reference proteome</keyword>
<dbReference type="EMBL" id="CAICTM010002172">
    <property type="protein sequence ID" value="CAB9528219.1"/>
    <property type="molecule type" value="Genomic_DNA"/>
</dbReference>
<gene>
    <name evidence="3" type="ORF">SEMRO_2174_G317670.1</name>
</gene>
<feature type="compositionally biased region" description="Low complexity" evidence="2">
    <location>
        <begin position="227"/>
        <end position="256"/>
    </location>
</feature>
<proteinExistence type="predicted"/>
<feature type="compositionally biased region" description="Basic and acidic residues" evidence="2">
    <location>
        <begin position="257"/>
        <end position="270"/>
    </location>
</feature>
<dbReference type="PANTHER" id="PTHR14312:SF1">
    <property type="entry name" value="BASIC-LEUCINE ZIPPER TRANSCRIPTION FACTOR A"/>
    <property type="match status" value="1"/>
</dbReference>
<dbReference type="OrthoDB" id="76516at2759"/>
<evidence type="ECO:0000256" key="1">
    <source>
        <dbReference type="SAM" id="Coils"/>
    </source>
</evidence>
<keyword evidence="1" id="KW-0175">Coiled coil</keyword>
<sequence length="663" mass="71248">MSEQKAEAETKAEDAAVVGVGTQAMVPSTSSTVSTSSFENFLRNTLFDLHARSEVESTVKDLVTDVEFAVKLQDQLSIRTHQSQAERIIAEQELALKETHVVQKDRLDSQTLLADAMVIDLWTLSKELGSLLELKQKHETMIFEYDELVAKLAQAEEDLHAARNAKAQQPAQQQQQQQSQQQPTATAPTTQPTPTVVAVPPEKPADSPSDATTKTESSEKTPPPAAAAPVPAASVATADTSSALSTEPAQAATAPAEPKEPPKQAEEPKKPQSPAPAPVVALVEDDQNNGGPPVTLETIDMEILMRIFGFLDAYDILNTAQVNISMYSRVDSLFGFGMDAHMQQDDNVSTTSTLATTPTVAAATSTPTTASVSTAASKKAPPPAAKAPPPAAAKPTEPQFGQRLVGGGRNILNLLQGGRGGDANNETAGKRNQSPKRRGGAGAGGRSAGDANDSKPPLSEAMAHSMAAKLNDAEINAIISMTEKLRSKEKQVALLIKEKEELEGKLSGSEAVKEFLITKVRDMEKIVNKNDETEKKVTQQIASDQEVIAFLDGRVQELERSTRVIQKDKNAIQDKLKAVASQNDKKVAVLSDMLQFERQKLKENEREWKATKKLLVKEVKGCRAQIVALQAERDGFREQNDALRKAVMAGGSSNGGRSSSPHR</sequence>
<organism evidence="3 4">
    <name type="scientific">Seminavis robusta</name>
    <dbReference type="NCBI Taxonomy" id="568900"/>
    <lineage>
        <taxon>Eukaryota</taxon>
        <taxon>Sar</taxon>
        <taxon>Stramenopiles</taxon>
        <taxon>Ochrophyta</taxon>
        <taxon>Bacillariophyta</taxon>
        <taxon>Bacillariophyceae</taxon>
        <taxon>Bacillariophycidae</taxon>
        <taxon>Naviculales</taxon>
        <taxon>Naviculaceae</taxon>
        <taxon>Seminavis</taxon>
    </lineage>
</organism>
<dbReference type="CDD" id="cd09917">
    <property type="entry name" value="F-box_SF"/>
    <property type="match status" value="1"/>
</dbReference>
<feature type="region of interest" description="Disordered" evidence="2">
    <location>
        <begin position="162"/>
        <end position="276"/>
    </location>
</feature>
<protein>
    <recommendedName>
        <fullName evidence="5">F-box domain-containing protein</fullName>
    </recommendedName>
</protein>
<dbReference type="SUPFAM" id="SSF81383">
    <property type="entry name" value="F-box domain"/>
    <property type="match status" value="1"/>
</dbReference>
<comment type="caution">
    <text evidence="3">The sequence shown here is derived from an EMBL/GenBank/DDBJ whole genome shotgun (WGS) entry which is preliminary data.</text>
</comment>
<dbReference type="GO" id="GO:0043565">
    <property type="term" value="F:sequence-specific DNA binding"/>
    <property type="evidence" value="ECO:0007669"/>
    <property type="project" value="TreeGrafter"/>
</dbReference>
<dbReference type="GO" id="GO:0005634">
    <property type="term" value="C:nucleus"/>
    <property type="evidence" value="ECO:0007669"/>
    <property type="project" value="TreeGrafter"/>
</dbReference>
<evidence type="ECO:0008006" key="5">
    <source>
        <dbReference type="Google" id="ProtNLM"/>
    </source>
</evidence>
<dbReference type="GO" id="GO:0010468">
    <property type="term" value="P:regulation of gene expression"/>
    <property type="evidence" value="ECO:0007669"/>
    <property type="project" value="TreeGrafter"/>
</dbReference>
<feature type="region of interest" description="Disordered" evidence="2">
    <location>
        <begin position="359"/>
        <end position="460"/>
    </location>
</feature>
<dbReference type="InterPro" id="IPR036047">
    <property type="entry name" value="F-box-like_dom_sf"/>
</dbReference>
<evidence type="ECO:0000256" key="2">
    <source>
        <dbReference type="SAM" id="MobiDB-lite"/>
    </source>
</evidence>
<evidence type="ECO:0000313" key="3">
    <source>
        <dbReference type="EMBL" id="CAB9528219.1"/>
    </source>
</evidence>
<reference evidence="3" key="1">
    <citation type="submission" date="2020-06" db="EMBL/GenBank/DDBJ databases">
        <authorList>
            <consortium name="Plant Systems Biology data submission"/>
        </authorList>
    </citation>
    <scope>NUCLEOTIDE SEQUENCE</scope>
    <source>
        <strain evidence="3">D6</strain>
    </source>
</reference>
<feature type="compositionally biased region" description="Pro residues" evidence="2">
    <location>
        <begin position="380"/>
        <end position="392"/>
    </location>
</feature>
<feature type="compositionally biased region" description="Low complexity" evidence="2">
    <location>
        <begin position="359"/>
        <end position="379"/>
    </location>
</feature>
<feature type="coiled-coil region" evidence="1">
    <location>
        <begin position="587"/>
        <end position="646"/>
    </location>
</feature>
<accession>A0A9N8EYD3</accession>